<organism evidence="1 2">
    <name type="scientific">Frigoriglobus tundricola</name>
    <dbReference type="NCBI Taxonomy" id="2774151"/>
    <lineage>
        <taxon>Bacteria</taxon>
        <taxon>Pseudomonadati</taxon>
        <taxon>Planctomycetota</taxon>
        <taxon>Planctomycetia</taxon>
        <taxon>Gemmatales</taxon>
        <taxon>Gemmataceae</taxon>
        <taxon>Frigoriglobus</taxon>
    </lineage>
</organism>
<dbReference type="EMBL" id="CP053452">
    <property type="protein sequence ID" value="QJW94930.1"/>
    <property type="molecule type" value="Genomic_DNA"/>
</dbReference>
<dbReference type="KEGG" id="ftj:FTUN_2456"/>
<keyword evidence="2" id="KW-1185">Reference proteome</keyword>
<dbReference type="Proteomes" id="UP000503447">
    <property type="component" value="Chromosome"/>
</dbReference>
<accession>A0A6M5YNI9</accession>
<reference evidence="2" key="1">
    <citation type="submission" date="2020-05" db="EMBL/GenBank/DDBJ databases">
        <title>Frigoriglobus tundricola gen. nov., sp. nov., a psychrotolerant cellulolytic planctomycete of the family Gemmataceae with two divergent copies of 16S rRNA gene.</title>
        <authorList>
            <person name="Kulichevskaya I.S."/>
            <person name="Ivanova A.A."/>
            <person name="Naumoff D.G."/>
            <person name="Beletsky A.V."/>
            <person name="Rijpstra W.I.C."/>
            <person name="Sinninghe Damste J.S."/>
            <person name="Mardanov A.V."/>
            <person name="Ravin N.V."/>
            <person name="Dedysh S.N."/>
        </authorList>
    </citation>
    <scope>NUCLEOTIDE SEQUENCE [LARGE SCALE GENOMIC DNA]</scope>
    <source>
        <strain evidence="2">PL17</strain>
    </source>
</reference>
<proteinExistence type="predicted"/>
<sequence length="64" mass="6959">MLEQITEPQAALHFAGREREDGRLVLVGIKVGRVVPAVARAVGTSWSRAAEKPRGLFTRGLSVF</sequence>
<name>A0A6M5YNI9_9BACT</name>
<evidence type="ECO:0000313" key="2">
    <source>
        <dbReference type="Proteomes" id="UP000503447"/>
    </source>
</evidence>
<dbReference type="AlphaFoldDB" id="A0A6M5YNI9"/>
<gene>
    <name evidence="1" type="ORF">FTUN_2456</name>
</gene>
<evidence type="ECO:0000313" key="1">
    <source>
        <dbReference type="EMBL" id="QJW94930.1"/>
    </source>
</evidence>
<protein>
    <submittedName>
        <fullName evidence="1">Uncharacterized protein</fullName>
    </submittedName>
</protein>